<evidence type="ECO:0000313" key="10">
    <source>
        <dbReference type="Proteomes" id="UP000308092"/>
    </source>
</evidence>
<dbReference type="Proteomes" id="UP000308092">
    <property type="component" value="Unassembled WGS sequence"/>
</dbReference>
<name>A0A4S3J8V3_9EURO</name>
<evidence type="ECO:0000259" key="8">
    <source>
        <dbReference type="PROSITE" id="PS51677"/>
    </source>
</evidence>
<evidence type="ECO:0000313" key="9">
    <source>
        <dbReference type="EMBL" id="THC89351.1"/>
    </source>
</evidence>
<gene>
    <name evidence="9" type="ORF">EYZ11_011204</name>
</gene>
<comment type="caution">
    <text evidence="9">The sequence shown here is derived from an EMBL/GenBank/DDBJ whole genome shotgun (WGS) entry which is preliminary data.</text>
</comment>
<dbReference type="STRING" id="1220188.A0A4S3J8V3"/>
<dbReference type="EMBL" id="SOSA01000669">
    <property type="protein sequence ID" value="THC89351.1"/>
    <property type="molecule type" value="Genomic_DNA"/>
</dbReference>
<evidence type="ECO:0000256" key="1">
    <source>
        <dbReference type="ARBA" id="ARBA00001941"/>
    </source>
</evidence>
<comment type="cofactor">
    <cofactor evidence="1">
        <name>Co(2+)</name>
        <dbReference type="ChEBI" id="CHEBI:48828"/>
    </cofactor>
</comment>
<evidence type="ECO:0000256" key="3">
    <source>
        <dbReference type="ARBA" id="ARBA00022729"/>
    </source>
</evidence>
<protein>
    <recommendedName>
        <fullName evidence="8">NodB homology domain-containing protein</fullName>
    </recommendedName>
</protein>
<keyword evidence="2" id="KW-0479">Metal-binding</keyword>
<dbReference type="PANTHER" id="PTHR46471">
    <property type="entry name" value="CHITIN DEACETYLASE"/>
    <property type="match status" value="1"/>
</dbReference>
<dbReference type="CDD" id="cd10917">
    <property type="entry name" value="CE4_NodB_like_6s_7s"/>
    <property type="match status" value="1"/>
</dbReference>
<dbReference type="GO" id="GO:0005975">
    <property type="term" value="P:carbohydrate metabolic process"/>
    <property type="evidence" value="ECO:0007669"/>
    <property type="project" value="InterPro"/>
</dbReference>
<feature type="domain" description="NodB homology" evidence="8">
    <location>
        <begin position="200"/>
        <end position="390"/>
    </location>
</feature>
<keyword evidence="6" id="KW-0170">Cobalt</keyword>
<dbReference type="Gene3D" id="3.20.20.370">
    <property type="entry name" value="Glycoside hydrolase/deacetylase"/>
    <property type="match status" value="1"/>
</dbReference>
<keyword evidence="4" id="KW-0378">Hydrolase</keyword>
<reference evidence="9 10" key="1">
    <citation type="submission" date="2019-03" db="EMBL/GenBank/DDBJ databases">
        <title>The genome sequence of a newly discovered highly antifungal drug resistant Aspergillus species, Aspergillus tanneri NIH 1004.</title>
        <authorList>
            <person name="Mounaud S."/>
            <person name="Singh I."/>
            <person name="Joardar V."/>
            <person name="Pakala S."/>
            <person name="Pakala S."/>
            <person name="Venepally P."/>
            <person name="Hoover J."/>
            <person name="Nierman W."/>
            <person name="Chung J."/>
            <person name="Losada L."/>
        </authorList>
    </citation>
    <scope>NUCLEOTIDE SEQUENCE [LARGE SCALE GENOMIC DNA]</scope>
    <source>
        <strain evidence="9 10">NIH1004</strain>
    </source>
</reference>
<dbReference type="Pfam" id="PF01522">
    <property type="entry name" value="Polysacc_deac_1"/>
    <property type="match status" value="1"/>
</dbReference>
<keyword evidence="5" id="KW-0119">Carbohydrate metabolism</keyword>
<dbReference type="InterPro" id="IPR011330">
    <property type="entry name" value="Glyco_hydro/deAcase_b/a-brl"/>
</dbReference>
<sequence>MALLSRWPCVITLFLTYTIATPTAIYMPESTSFPTHSTDPLIIDTFENNETNNLGNWHGTVESLPITQGPGFVRLHPTDPDQAYHTQFTHAKCFNILPYKYRYLHVTFSGSPHFGISLTQNNYACDPTSLPYPETWDTIEAIRYTAGPNDIYVPLSHFAIDLTRVVSVSFGGFYTGETTTLTKVEVVSRVPEMLDFKVPRSFAFGIDDGAPWLAQHVMDILERENILATFFVVGTGIRDPETNFSAVYKEMHRRGHQIALHSDSHRKLEALESIHEIDEEIVNNAEALESHLGIESRYFRPPYGTTGARTRQRLAAHIKDPRIINWSVDIEDWLWADTDTPERQRDAFFRDVRQGGNLAVVHFVSPTTVEYLPEIIQFVKKTKATIMRIDQCLEDPDSPPLNLS</sequence>
<dbReference type="PROSITE" id="PS51677">
    <property type="entry name" value="NODB"/>
    <property type="match status" value="1"/>
</dbReference>
<dbReference type="InterPro" id="IPR002509">
    <property type="entry name" value="NODB_dom"/>
</dbReference>
<dbReference type="GO" id="GO:0016810">
    <property type="term" value="F:hydrolase activity, acting on carbon-nitrogen (but not peptide) bonds"/>
    <property type="evidence" value="ECO:0007669"/>
    <property type="project" value="InterPro"/>
</dbReference>
<accession>A0A4S3J8V3</accession>
<dbReference type="VEuPathDB" id="FungiDB:EYZ11_011204"/>
<dbReference type="PANTHER" id="PTHR46471:SF6">
    <property type="entry name" value="GLYCOSYL HYDROLASE"/>
    <property type="match status" value="1"/>
</dbReference>
<evidence type="ECO:0000256" key="4">
    <source>
        <dbReference type="ARBA" id="ARBA00022801"/>
    </source>
</evidence>
<evidence type="ECO:0000256" key="7">
    <source>
        <dbReference type="SAM" id="SignalP"/>
    </source>
</evidence>
<organism evidence="9 10">
    <name type="scientific">Aspergillus tanneri</name>
    <dbReference type="NCBI Taxonomy" id="1220188"/>
    <lineage>
        <taxon>Eukaryota</taxon>
        <taxon>Fungi</taxon>
        <taxon>Dikarya</taxon>
        <taxon>Ascomycota</taxon>
        <taxon>Pezizomycotina</taxon>
        <taxon>Eurotiomycetes</taxon>
        <taxon>Eurotiomycetidae</taxon>
        <taxon>Eurotiales</taxon>
        <taxon>Aspergillaceae</taxon>
        <taxon>Aspergillus</taxon>
        <taxon>Aspergillus subgen. Circumdati</taxon>
    </lineage>
</organism>
<dbReference type="AlphaFoldDB" id="A0A4S3J8V3"/>
<feature type="chain" id="PRO_5020693471" description="NodB homology domain-containing protein" evidence="7">
    <location>
        <begin position="21"/>
        <end position="404"/>
    </location>
</feature>
<evidence type="ECO:0000256" key="2">
    <source>
        <dbReference type="ARBA" id="ARBA00022723"/>
    </source>
</evidence>
<dbReference type="SUPFAM" id="SSF88713">
    <property type="entry name" value="Glycoside hydrolase/deacetylase"/>
    <property type="match status" value="1"/>
</dbReference>
<proteinExistence type="predicted"/>
<keyword evidence="10" id="KW-1185">Reference proteome</keyword>
<dbReference type="GO" id="GO:0046872">
    <property type="term" value="F:metal ion binding"/>
    <property type="evidence" value="ECO:0007669"/>
    <property type="project" value="UniProtKB-KW"/>
</dbReference>
<feature type="signal peptide" evidence="7">
    <location>
        <begin position="1"/>
        <end position="20"/>
    </location>
</feature>
<evidence type="ECO:0000256" key="5">
    <source>
        <dbReference type="ARBA" id="ARBA00023277"/>
    </source>
</evidence>
<evidence type="ECO:0000256" key="6">
    <source>
        <dbReference type="ARBA" id="ARBA00023285"/>
    </source>
</evidence>
<keyword evidence="3 7" id="KW-0732">Signal</keyword>